<dbReference type="SUPFAM" id="SSF69318">
    <property type="entry name" value="Integrin alpha N-terminal domain"/>
    <property type="match status" value="1"/>
</dbReference>
<comment type="caution">
    <text evidence="1">The sequence shown here is derived from an EMBL/GenBank/DDBJ whole genome shotgun (WGS) entry which is preliminary data.</text>
</comment>
<sequence>MLFIPGSVASFDRLLNTNSLGDFQQTLVYPLDSKYPKIAEEGKVEDGEEKDHDSNYKNSLNTANNYLEDNGIFWRDELANNFIDQIQIRVTNESIENSETQSSEVSFNLADTSGLEVSSEYNIIGEFEIEGSRTIEQKVVLKNENKEPVTADLELVYDLSDLEKIVYDGKEYSTQNPPQIKSYITQEEREVCLYDEDPSESNLRILSGFDCLAGSYSITSQVTEGASVSLFDNDSNELRIDFSQNQNIDAYFRDSSLVLDIHDFQVSNNTYKTAVSVVYTMDEVYGNYNLRIDGAEASDALAFPQLEFADIDGNGKPDLLVSGYWVSPTNSYGTYIISDKILSDQIGKGAAIDLSDSNNYSLRIDGTYYIRPLDIDNDGIDEFVFNDYLADTLTRTNNGTVVIYQPGFVDLSTPGQTANVATLTTTYPNYYAIIHGARNGDGLGYGNGEYRSFILDYDGDELFDYAVVSPFADDDGSNTGSVYIFNGLLLKNTTPGQSFDLLNEDYSVRISGELDNQPNTGISAIRKIDA</sequence>
<dbReference type="AlphaFoldDB" id="A0A955L6V7"/>
<protein>
    <submittedName>
        <fullName evidence="1">Uncharacterized protein</fullName>
    </submittedName>
</protein>
<feature type="non-terminal residue" evidence="1">
    <location>
        <position position="530"/>
    </location>
</feature>
<evidence type="ECO:0000313" key="1">
    <source>
        <dbReference type="EMBL" id="MCA9383964.1"/>
    </source>
</evidence>
<organism evidence="1 2">
    <name type="scientific">Candidatus Dojkabacteria bacterium</name>
    <dbReference type="NCBI Taxonomy" id="2099670"/>
    <lineage>
        <taxon>Bacteria</taxon>
        <taxon>Candidatus Dojkabacteria</taxon>
    </lineage>
</organism>
<gene>
    <name evidence="1" type="ORF">KC909_06405</name>
</gene>
<dbReference type="EMBL" id="JAGQLK010000192">
    <property type="protein sequence ID" value="MCA9383964.1"/>
    <property type="molecule type" value="Genomic_DNA"/>
</dbReference>
<reference evidence="1" key="1">
    <citation type="submission" date="2020-04" db="EMBL/GenBank/DDBJ databases">
        <authorList>
            <person name="Zhang T."/>
        </authorList>
    </citation>
    <scope>NUCLEOTIDE SEQUENCE</scope>
    <source>
        <strain evidence="1">HKST-UBA14</strain>
    </source>
</reference>
<dbReference type="Gene3D" id="2.130.10.130">
    <property type="entry name" value="Integrin alpha, N-terminal"/>
    <property type="match status" value="1"/>
</dbReference>
<proteinExistence type="predicted"/>
<dbReference type="Proteomes" id="UP000783287">
    <property type="component" value="Unassembled WGS sequence"/>
</dbReference>
<evidence type="ECO:0000313" key="2">
    <source>
        <dbReference type="Proteomes" id="UP000783287"/>
    </source>
</evidence>
<dbReference type="InterPro" id="IPR028994">
    <property type="entry name" value="Integrin_alpha_N"/>
</dbReference>
<reference evidence="1" key="2">
    <citation type="journal article" date="2021" name="Microbiome">
        <title>Successional dynamics and alternative stable states in a saline activated sludge microbial community over 9 years.</title>
        <authorList>
            <person name="Wang Y."/>
            <person name="Ye J."/>
            <person name="Ju F."/>
            <person name="Liu L."/>
            <person name="Boyd J.A."/>
            <person name="Deng Y."/>
            <person name="Parks D.H."/>
            <person name="Jiang X."/>
            <person name="Yin X."/>
            <person name="Woodcroft B.J."/>
            <person name="Tyson G.W."/>
            <person name="Hugenholtz P."/>
            <person name="Polz M.F."/>
            <person name="Zhang T."/>
        </authorList>
    </citation>
    <scope>NUCLEOTIDE SEQUENCE</scope>
    <source>
        <strain evidence="1">HKST-UBA14</strain>
    </source>
</reference>
<accession>A0A955L6V7</accession>
<name>A0A955L6V7_9BACT</name>